<name>A0A3P7M803_ONCOC</name>
<accession>A0A3P7M803</accession>
<feature type="non-terminal residue" evidence="1">
    <location>
        <position position="1"/>
    </location>
</feature>
<keyword evidence="2" id="KW-1185">Reference proteome</keyword>
<sequence>LLAKDKGCASALCNQKDDSKKSLMLCISPAAACSTGTIRVQL</sequence>
<gene>
    <name evidence="1" type="ORF">NOO_LOCUS9250</name>
</gene>
<protein>
    <submittedName>
        <fullName evidence="1">Uncharacterized protein</fullName>
    </submittedName>
</protein>
<dbReference type="EMBL" id="UYRW01004369">
    <property type="protein sequence ID" value="VDM92571.1"/>
    <property type="molecule type" value="Genomic_DNA"/>
</dbReference>
<dbReference type="Proteomes" id="UP000271087">
    <property type="component" value="Unassembled WGS sequence"/>
</dbReference>
<organism evidence="1 2">
    <name type="scientific">Onchocerca ochengi</name>
    <name type="common">Filarial nematode worm</name>
    <dbReference type="NCBI Taxonomy" id="42157"/>
    <lineage>
        <taxon>Eukaryota</taxon>
        <taxon>Metazoa</taxon>
        <taxon>Ecdysozoa</taxon>
        <taxon>Nematoda</taxon>
        <taxon>Chromadorea</taxon>
        <taxon>Rhabditida</taxon>
        <taxon>Spirurina</taxon>
        <taxon>Spiruromorpha</taxon>
        <taxon>Filarioidea</taxon>
        <taxon>Onchocercidae</taxon>
        <taxon>Onchocerca</taxon>
    </lineage>
</organism>
<evidence type="ECO:0000313" key="2">
    <source>
        <dbReference type="Proteomes" id="UP000271087"/>
    </source>
</evidence>
<dbReference type="AlphaFoldDB" id="A0A3P7M803"/>
<reference evidence="1 2" key="1">
    <citation type="submission" date="2018-08" db="EMBL/GenBank/DDBJ databases">
        <authorList>
            <person name="Laetsch R D."/>
            <person name="Stevens L."/>
            <person name="Kumar S."/>
            <person name="Blaxter L. M."/>
        </authorList>
    </citation>
    <scope>NUCLEOTIDE SEQUENCE [LARGE SCALE GENOMIC DNA]</scope>
</reference>
<evidence type="ECO:0000313" key="1">
    <source>
        <dbReference type="EMBL" id="VDM92571.1"/>
    </source>
</evidence>
<proteinExistence type="predicted"/>